<keyword evidence="2" id="KW-1185">Reference proteome</keyword>
<evidence type="ECO:0000313" key="1">
    <source>
        <dbReference type="EMBL" id="GLC49422.1"/>
    </source>
</evidence>
<dbReference type="EMBL" id="BRXU01000002">
    <property type="protein sequence ID" value="GLC49422.1"/>
    <property type="molecule type" value="Genomic_DNA"/>
</dbReference>
<evidence type="ECO:0000313" key="2">
    <source>
        <dbReference type="Proteomes" id="UP001165080"/>
    </source>
</evidence>
<proteinExistence type="predicted"/>
<accession>A0A9W6EY62</accession>
<comment type="caution">
    <text evidence="1">The sequence shown here is derived from an EMBL/GenBank/DDBJ whole genome shotgun (WGS) entry which is preliminary data.</text>
</comment>
<dbReference type="Proteomes" id="UP001165080">
    <property type="component" value="Unassembled WGS sequence"/>
</dbReference>
<sequence length="111" mass="12444">MLGWESEATARVTPGCVDLMRSSGTPLHQLACRRDRSGELLHHRNLARVRRDQRGVRPPSSGYRYRMMVQKGHNGSWRRTGLAAHESAALTAADEGLQTLHMRRTLPQDGS</sequence>
<name>A0A9W6EY62_9CHLO</name>
<reference evidence="1 2" key="1">
    <citation type="journal article" date="2023" name="Commun. Biol.">
        <title>Reorganization of the ancestral sex-determining regions during the evolution of trioecy in Pleodorina starrii.</title>
        <authorList>
            <person name="Takahashi K."/>
            <person name="Suzuki S."/>
            <person name="Kawai-Toyooka H."/>
            <person name="Yamamoto K."/>
            <person name="Hamaji T."/>
            <person name="Ootsuki R."/>
            <person name="Yamaguchi H."/>
            <person name="Kawachi M."/>
            <person name="Higashiyama T."/>
            <person name="Nozaki H."/>
        </authorList>
    </citation>
    <scope>NUCLEOTIDE SEQUENCE [LARGE SCALE GENOMIC DNA]</scope>
    <source>
        <strain evidence="1 2">NIES-4479</strain>
    </source>
</reference>
<dbReference type="AlphaFoldDB" id="A0A9W6EY62"/>
<gene>
    <name evidence="1" type="primary">PLEST006541</name>
    <name evidence="1" type="ORF">PLESTB_000217500</name>
</gene>
<protein>
    <submittedName>
        <fullName evidence="1">Uncharacterized protein</fullName>
    </submittedName>
</protein>
<organism evidence="1 2">
    <name type="scientific">Pleodorina starrii</name>
    <dbReference type="NCBI Taxonomy" id="330485"/>
    <lineage>
        <taxon>Eukaryota</taxon>
        <taxon>Viridiplantae</taxon>
        <taxon>Chlorophyta</taxon>
        <taxon>core chlorophytes</taxon>
        <taxon>Chlorophyceae</taxon>
        <taxon>CS clade</taxon>
        <taxon>Chlamydomonadales</taxon>
        <taxon>Volvocaceae</taxon>
        <taxon>Pleodorina</taxon>
    </lineage>
</organism>